<dbReference type="EMBL" id="CP054840">
    <property type="protein sequence ID" value="QKV52826.1"/>
    <property type="molecule type" value="Genomic_DNA"/>
</dbReference>
<accession>A0A6N1X4P4</accession>
<proteinExistence type="predicted"/>
<dbReference type="Pfam" id="PF03891">
    <property type="entry name" value="DUF333"/>
    <property type="match status" value="1"/>
</dbReference>
<gene>
    <name evidence="1" type="ORF">HUK68_07955</name>
</gene>
<dbReference type="KEGG" id="aant:HUK68_07955"/>
<evidence type="ECO:0000313" key="1">
    <source>
        <dbReference type="EMBL" id="QKV52826.1"/>
    </source>
</evidence>
<keyword evidence="2" id="KW-1185">Reference proteome</keyword>
<protein>
    <submittedName>
        <fullName evidence="1">DUF333 domain-containing protein</fullName>
    </submittedName>
</protein>
<dbReference type="Proteomes" id="UP000509579">
    <property type="component" value="Chromosome"/>
</dbReference>
<organism evidence="1 2">
    <name type="scientific">Comamonas antarctica</name>
    <dbReference type="NCBI Taxonomy" id="2743470"/>
    <lineage>
        <taxon>Bacteria</taxon>
        <taxon>Pseudomonadati</taxon>
        <taxon>Pseudomonadota</taxon>
        <taxon>Betaproteobacteria</taxon>
        <taxon>Burkholderiales</taxon>
        <taxon>Comamonadaceae</taxon>
        <taxon>Comamonas</taxon>
    </lineage>
</organism>
<evidence type="ECO:0000313" key="2">
    <source>
        <dbReference type="Proteomes" id="UP000509579"/>
    </source>
</evidence>
<name>A0A6N1X4P4_9BURK</name>
<dbReference type="InterPro" id="IPR005590">
    <property type="entry name" value="DUF333"/>
</dbReference>
<dbReference type="RefSeq" id="WP_175503703.1">
    <property type="nucleotide sequence ID" value="NZ_CAURQT010000021.1"/>
</dbReference>
<dbReference type="AlphaFoldDB" id="A0A6N1X4P4"/>
<sequence>MHQCPLHTLAGVATALLLVACAPQPPRPAGLVNPATSYCHARGGRTLLGYTADGREGLCFLPDGALVDEWQLYRGDHPCR</sequence>
<reference evidence="1 2" key="1">
    <citation type="submission" date="2020-06" db="EMBL/GenBank/DDBJ databases">
        <title>Acidovorax antarctica sp. nov., isolated from Corinth ice sheet soil, Antarctic Fields Peninsula.</title>
        <authorList>
            <person name="Xu Q."/>
            <person name="Peng F."/>
        </authorList>
    </citation>
    <scope>NUCLEOTIDE SEQUENCE [LARGE SCALE GENOMIC DNA]</scope>
    <source>
        <strain evidence="1 2">16-35-5</strain>
    </source>
</reference>